<evidence type="ECO:0000256" key="3">
    <source>
        <dbReference type="ARBA" id="ARBA00022630"/>
    </source>
</evidence>
<name>A0A7X9XCP8_9BACT</name>
<dbReference type="GO" id="GO:0006071">
    <property type="term" value="P:glycerol metabolic process"/>
    <property type="evidence" value="ECO:0007669"/>
    <property type="project" value="UniProtKB-KW"/>
</dbReference>
<dbReference type="InterPro" id="IPR006076">
    <property type="entry name" value="FAD-dep_OxRdtase"/>
</dbReference>
<comment type="caution">
    <text evidence="9">The sequence shown here is derived from an EMBL/GenBank/DDBJ whole genome shotgun (WGS) entry which is preliminary data.</text>
</comment>
<evidence type="ECO:0000259" key="7">
    <source>
        <dbReference type="Pfam" id="PF01266"/>
    </source>
</evidence>
<dbReference type="GO" id="GO:0004368">
    <property type="term" value="F:glycerol-3-phosphate dehydrogenase (quinone) activity"/>
    <property type="evidence" value="ECO:0007669"/>
    <property type="project" value="InterPro"/>
</dbReference>
<keyword evidence="6" id="KW-0560">Oxidoreductase</keyword>
<dbReference type="Pfam" id="PF01266">
    <property type="entry name" value="DAO"/>
    <property type="match status" value="1"/>
</dbReference>
<feature type="domain" description="Alpha-glycerophosphate oxidase C-terminal" evidence="8">
    <location>
        <begin position="414"/>
        <end position="499"/>
    </location>
</feature>
<protein>
    <submittedName>
        <fullName evidence="9">Glycerol-3-phosphate dehydrogenase/oxidase</fullName>
    </submittedName>
</protein>
<keyword evidence="5" id="KW-0274">FAD</keyword>
<dbReference type="SUPFAM" id="SSF51905">
    <property type="entry name" value="FAD/NAD(P)-binding domain"/>
    <property type="match status" value="1"/>
</dbReference>
<organism evidence="9 10">
    <name type="scientific">Flammeovirga aprica JL-4</name>
    <dbReference type="NCBI Taxonomy" id="694437"/>
    <lineage>
        <taxon>Bacteria</taxon>
        <taxon>Pseudomonadati</taxon>
        <taxon>Bacteroidota</taxon>
        <taxon>Cytophagia</taxon>
        <taxon>Cytophagales</taxon>
        <taxon>Flammeovirgaceae</taxon>
        <taxon>Flammeovirga</taxon>
    </lineage>
</organism>
<dbReference type="Gene3D" id="1.10.8.870">
    <property type="entry name" value="Alpha-glycerophosphate oxidase, cap domain"/>
    <property type="match status" value="1"/>
</dbReference>
<reference evidence="9 10" key="1">
    <citation type="submission" date="2020-04" db="EMBL/GenBank/DDBJ databases">
        <title>Flammeovirga sp. SR4, a novel species isolated from seawater.</title>
        <authorList>
            <person name="Wang X."/>
        </authorList>
    </citation>
    <scope>NUCLEOTIDE SEQUENCE [LARGE SCALE GENOMIC DNA]</scope>
    <source>
        <strain evidence="9 10">ATCC 23126</strain>
    </source>
</reference>
<evidence type="ECO:0000313" key="10">
    <source>
        <dbReference type="Proteomes" id="UP000576082"/>
    </source>
</evidence>
<evidence type="ECO:0000256" key="5">
    <source>
        <dbReference type="ARBA" id="ARBA00022827"/>
    </source>
</evidence>
<evidence type="ECO:0000256" key="2">
    <source>
        <dbReference type="ARBA" id="ARBA00007330"/>
    </source>
</evidence>
<dbReference type="InterPro" id="IPR031656">
    <property type="entry name" value="DAO_C"/>
</dbReference>
<dbReference type="Gene3D" id="3.30.9.10">
    <property type="entry name" value="D-Amino Acid Oxidase, subunit A, domain 2"/>
    <property type="match status" value="1"/>
</dbReference>
<dbReference type="AlphaFoldDB" id="A0A7X9XCP8"/>
<evidence type="ECO:0000256" key="1">
    <source>
        <dbReference type="ARBA" id="ARBA00001974"/>
    </source>
</evidence>
<dbReference type="PANTHER" id="PTHR11985">
    <property type="entry name" value="GLYCEROL-3-PHOSPHATE DEHYDROGENASE"/>
    <property type="match status" value="1"/>
</dbReference>
<sequence length="518" mass="58075">MNRNKMLESLRSTDEFDVIVIGGGASGLGTALDSCLRGYKTLLLEQHDFAKGTSSRSTKLAHGGVRYLKQGDVAMVREALRERGLMKENAPHLVHDQKFIVPVYDWWDAPLYTTGLKVYDVMSGKLGLGASEMISKESTLEHIPNLNQEGLRGGVRYYDGQFDDARYAITLALTINDYGGTILNHVKVTGLLKDEEEKICGVNAKDTLSDEIFEIKGKVVVNATGVFVDKILKMDNEEHKRMVSPSQGVHIILDKEFLQGASSIMVPRTSDGRVLFAVPWYDKIVVGTTDTPLKKVSHEPRALEEEIDFILKTAAQYLNKTPTRADVKSVYAGLRPLVKKQKAETKNISRSHKIVVSDSKLITIVGGKWTTYRQMAEDAVNTIERVGRWEPVKCITREVLLHGYKKGMDRSDVRSVYGNDLSKIEELSDNVPSLKKKLHKDLPYTFADIYWGTEFEMAMTLEDALARRTRCLLLNAKASIKIAPKVAKLMSGILGKDEEWENEEVKKYKKLAKGYLLS</sequence>
<evidence type="ECO:0000256" key="6">
    <source>
        <dbReference type="ARBA" id="ARBA00023002"/>
    </source>
</evidence>
<dbReference type="Gene3D" id="3.50.50.60">
    <property type="entry name" value="FAD/NAD(P)-binding domain"/>
    <property type="match status" value="1"/>
</dbReference>
<dbReference type="InterPro" id="IPR000447">
    <property type="entry name" value="G3P_DH_FAD-dep"/>
</dbReference>
<evidence type="ECO:0000259" key="8">
    <source>
        <dbReference type="Pfam" id="PF16901"/>
    </source>
</evidence>
<feature type="domain" description="FAD dependent oxidoreductase" evidence="7">
    <location>
        <begin position="17"/>
        <end position="337"/>
    </location>
</feature>
<dbReference type="PRINTS" id="PR01001">
    <property type="entry name" value="FADG3PDH"/>
</dbReference>
<proteinExistence type="inferred from homology"/>
<comment type="cofactor">
    <cofactor evidence="1">
        <name>FAD</name>
        <dbReference type="ChEBI" id="CHEBI:57692"/>
    </cofactor>
</comment>
<keyword evidence="4" id="KW-0319">Glycerol metabolism</keyword>
<dbReference type="Proteomes" id="UP000576082">
    <property type="component" value="Unassembled WGS sequence"/>
</dbReference>
<keyword evidence="3" id="KW-0285">Flavoprotein</keyword>
<dbReference type="EMBL" id="JABANE010000123">
    <property type="protein sequence ID" value="NME71953.1"/>
    <property type="molecule type" value="Genomic_DNA"/>
</dbReference>
<dbReference type="PANTHER" id="PTHR11985:SF35">
    <property type="entry name" value="ANAEROBIC GLYCEROL-3-PHOSPHATE DEHYDROGENASE SUBUNIT A"/>
    <property type="match status" value="1"/>
</dbReference>
<evidence type="ECO:0000313" key="9">
    <source>
        <dbReference type="EMBL" id="NME71953.1"/>
    </source>
</evidence>
<dbReference type="GO" id="GO:0046168">
    <property type="term" value="P:glycerol-3-phosphate catabolic process"/>
    <property type="evidence" value="ECO:0007669"/>
    <property type="project" value="TreeGrafter"/>
</dbReference>
<gene>
    <name evidence="9" type="ORF">HHU12_28570</name>
</gene>
<dbReference type="Pfam" id="PF16901">
    <property type="entry name" value="DAO_C"/>
    <property type="match status" value="1"/>
</dbReference>
<dbReference type="PROSITE" id="PS00978">
    <property type="entry name" value="FAD_G3PDH_2"/>
    <property type="match status" value="1"/>
</dbReference>
<dbReference type="InterPro" id="IPR038299">
    <property type="entry name" value="DAO_C_sf"/>
</dbReference>
<accession>A0A7X9XCP8</accession>
<comment type="similarity">
    <text evidence="2">Belongs to the FAD-dependent glycerol-3-phosphate dehydrogenase family.</text>
</comment>
<dbReference type="InterPro" id="IPR036188">
    <property type="entry name" value="FAD/NAD-bd_sf"/>
</dbReference>
<keyword evidence="10" id="KW-1185">Reference proteome</keyword>
<evidence type="ECO:0000256" key="4">
    <source>
        <dbReference type="ARBA" id="ARBA00022798"/>
    </source>
</evidence>